<sequence length="368" mass="42063">MQWVSGPYECSGCLLGRLECGPWNEGGCPGFSAWYPTPRVHDIYIQLWPRDTVKARPPSVVGIKCWVHGPLKCSPWNEVGAWTLGMKLKKNNKAGKLFLRHPYRTRSQSKIMDELEQQNEELRSELNQLKEQMALVLGALRALEKKDSEQTPQAQSKTPLTLHYNKPVQEHVDSQEDQWPEYGLPLLQIRVAADLCLVPDVVIPPKFKVPEFDRYKGTTCPKSHLTMYCRKMASHAHDDKLLIHFFQDSLTGAASSWYMHLERSHIRCWKDLADAFLKQYKYNIDMAPDRWELQSMSKKDQESFKEYAQRWRELAAQVEPPLSDKEMSRNGLKSGKIAHIPLGTNTAKKPSTGSVKKKEGEANAVSTS</sequence>
<feature type="domain" description="Retrotransposon gag" evidence="3">
    <location>
        <begin position="245"/>
        <end position="329"/>
    </location>
</feature>
<feature type="compositionally biased region" description="Polar residues" evidence="2">
    <location>
        <begin position="343"/>
        <end position="354"/>
    </location>
</feature>
<evidence type="ECO:0000256" key="1">
    <source>
        <dbReference type="SAM" id="Coils"/>
    </source>
</evidence>
<keyword evidence="1" id="KW-0175">Coiled coil</keyword>
<evidence type="ECO:0000313" key="5">
    <source>
        <dbReference type="Proteomes" id="UP001367508"/>
    </source>
</evidence>
<dbReference type="PANTHER" id="PTHR33223">
    <property type="entry name" value="CCHC-TYPE DOMAIN-CONTAINING PROTEIN"/>
    <property type="match status" value="1"/>
</dbReference>
<dbReference type="EMBL" id="JAYMYQ010000008">
    <property type="protein sequence ID" value="KAK7316323.1"/>
    <property type="molecule type" value="Genomic_DNA"/>
</dbReference>
<dbReference type="Pfam" id="PF03732">
    <property type="entry name" value="Retrotrans_gag"/>
    <property type="match status" value="1"/>
</dbReference>
<reference evidence="4 5" key="1">
    <citation type="submission" date="2024-01" db="EMBL/GenBank/DDBJ databases">
        <title>The genomes of 5 underutilized Papilionoideae crops provide insights into root nodulation and disease resistanc.</title>
        <authorList>
            <person name="Jiang F."/>
        </authorList>
    </citation>
    <scope>NUCLEOTIDE SEQUENCE [LARGE SCALE GENOMIC DNA]</scope>
    <source>
        <strain evidence="4">LVBAO_FW01</strain>
        <tissue evidence="4">Leaves</tissue>
    </source>
</reference>
<organism evidence="4 5">
    <name type="scientific">Canavalia gladiata</name>
    <name type="common">Sword bean</name>
    <name type="synonym">Dolichos gladiatus</name>
    <dbReference type="NCBI Taxonomy" id="3824"/>
    <lineage>
        <taxon>Eukaryota</taxon>
        <taxon>Viridiplantae</taxon>
        <taxon>Streptophyta</taxon>
        <taxon>Embryophyta</taxon>
        <taxon>Tracheophyta</taxon>
        <taxon>Spermatophyta</taxon>
        <taxon>Magnoliopsida</taxon>
        <taxon>eudicotyledons</taxon>
        <taxon>Gunneridae</taxon>
        <taxon>Pentapetalae</taxon>
        <taxon>rosids</taxon>
        <taxon>fabids</taxon>
        <taxon>Fabales</taxon>
        <taxon>Fabaceae</taxon>
        <taxon>Papilionoideae</taxon>
        <taxon>50 kb inversion clade</taxon>
        <taxon>NPAAA clade</taxon>
        <taxon>indigoferoid/millettioid clade</taxon>
        <taxon>Phaseoleae</taxon>
        <taxon>Canavalia</taxon>
    </lineage>
</organism>
<comment type="caution">
    <text evidence="4">The sequence shown here is derived from an EMBL/GenBank/DDBJ whole genome shotgun (WGS) entry which is preliminary data.</text>
</comment>
<dbReference type="PANTHER" id="PTHR33223:SF8">
    <property type="entry name" value="OS04G0172440 PROTEIN"/>
    <property type="match status" value="1"/>
</dbReference>
<name>A0AAN9Q284_CANGL</name>
<dbReference type="AlphaFoldDB" id="A0AAN9Q284"/>
<dbReference type="Proteomes" id="UP001367508">
    <property type="component" value="Unassembled WGS sequence"/>
</dbReference>
<evidence type="ECO:0000256" key="2">
    <source>
        <dbReference type="SAM" id="MobiDB-lite"/>
    </source>
</evidence>
<proteinExistence type="predicted"/>
<gene>
    <name evidence="4" type="ORF">VNO77_35276</name>
</gene>
<evidence type="ECO:0000313" key="4">
    <source>
        <dbReference type="EMBL" id="KAK7316323.1"/>
    </source>
</evidence>
<feature type="region of interest" description="Disordered" evidence="2">
    <location>
        <begin position="335"/>
        <end position="368"/>
    </location>
</feature>
<protein>
    <recommendedName>
        <fullName evidence="3">Retrotransposon gag domain-containing protein</fullName>
    </recommendedName>
</protein>
<accession>A0AAN9Q284</accession>
<dbReference type="InterPro" id="IPR005162">
    <property type="entry name" value="Retrotrans_gag_dom"/>
</dbReference>
<evidence type="ECO:0000259" key="3">
    <source>
        <dbReference type="Pfam" id="PF03732"/>
    </source>
</evidence>
<feature type="coiled-coil region" evidence="1">
    <location>
        <begin position="105"/>
        <end position="146"/>
    </location>
</feature>
<keyword evidence="5" id="KW-1185">Reference proteome</keyword>